<feature type="domain" description="Transglycosylase SLT" evidence="3">
    <location>
        <begin position="383"/>
        <end position="489"/>
    </location>
</feature>
<evidence type="ECO:0000256" key="1">
    <source>
        <dbReference type="ARBA" id="ARBA00007734"/>
    </source>
</evidence>
<dbReference type="RefSeq" id="WP_250603935.1">
    <property type="nucleotide sequence ID" value="NZ_JAMOKX010000002.1"/>
</dbReference>
<evidence type="ECO:0000256" key="2">
    <source>
        <dbReference type="SAM" id="SignalP"/>
    </source>
</evidence>
<name>A0ABT0TTX1_9HELI</name>
<dbReference type="SUPFAM" id="SSF53955">
    <property type="entry name" value="Lysozyme-like"/>
    <property type="match status" value="1"/>
</dbReference>
<dbReference type="PANTHER" id="PTHR37423:SF2">
    <property type="entry name" value="MEMBRANE-BOUND LYTIC MUREIN TRANSGLYCOSYLASE C"/>
    <property type="match status" value="1"/>
</dbReference>
<accession>A0ABT0TTX1</accession>
<comment type="caution">
    <text evidence="4">The sequence shown here is derived from an EMBL/GenBank/DDBJ whole genome shotgun (WGS) entry which is preliminary data.</text>
</comment>
<keyword evidence="2" id="KW-0732">Signal</keyword>
<feature type="chain" id="PRO_5046388216" evidence="2">
    <location>
        <begin position="19"/>
        <end position="541"/>
    </location>
</feature>
<dbReference type="Pfam" id="PF01464">
    <property type="entry name" value="SLT"/>
    <property type="match status" value="1"/>
</dbReference>
<comment type="similarity">
    <text evidence="1">Belongs to the transglycosylase Slt family.</text>
</comment>
<dbReference type="InterPro" id="IPR023346">
    <property type="entry name" value="Lysozyme-like_dom_sf"/>
</dbReference>
<feature type="signal peptide" evidence="2">
    <location>
        <begin position="1"/>
        <end position="18"/>
    </location>
</feature>
<dbReference type="InterPro" id="IPR008258">
    <property type="entry name" value="Transglycosylase_SLT_dom_1"/>
</dbReference>
<organism evidence="4 5">
    <name type="scientific">Helicobacter colisuis</name>
    <dbReference type="NCBI Taxonomy" id="2949739"/>
    <lineage>
        <taxon>Bacteria</taxon>
        <taxon>Pseudomonadati</taxon>
        <taxon>Campylobacterota</taxon>
        <taxon>Epsilonproteobacteria</taxon>
        <taxon>Campylobacterales</taxon>
        <taxon>Helicobacteraceae</taxon>
        <taxon>Helicobacter</taxon>
    </lineage>
</organism>
<evidence type="ECO:0000313" key="5">
    <source>
        <dbReference type="Proteomes" id="UP001057522"/>
    </source>
</evidence>
<reference evidence="4" key="1">
    <citation type="submission" date="2022-06" db="EMBL/GenBank/DDBJ databases">
        <title>Helicobacter colisuis sp. nov.</title>
        <authorList>
            <person name="Papic B."/>
            <person name="Gruntar I."/>
        </authorList>
    </citation>
    <scope>NUCLEOTIDE SEQUENCE</scope>
    <source>
        <strain evidence="4">11154-15</strain>
    </source>
</reference>
<evidence type="ECO:0000313" key="4">
    <source>
        <dbReference type="EMBL" id="MCL9819294.1"/>
    </source>
</evidence>
<dbReference type="EMBL" id="JAMOKX010000002">
    <property type="protein sequence ID" value="MCL9819294.1"/>
    <property type="molecule type" value="Genomic_DNA"/>
</dbReference>
<evidence type="ECO:0000259" key="3">
    <source>
        <dbReference type="Pfam" id="PF01464"/>
    </source>
</evidence>
<dbReference type="PANTHER" id="PTHR37423">
    <property type="entry name" value="SOLUBLE LYTIC MUREIN TRANSGLYCOSYLASE-RELATED"/>
    <property type="match status" value="1"/>
</dbReference>
<keyword evidence="5" id="KW-1185">Reference proteome</keyword>
<protein>
    <submittedName>
        <fullName evidence="4">Lytic transglycosylase domain-containing protein</fullName>
    </submittedName>
</protein>
<dbReference type="CDD" id="cd13401">
    <property type="entry name" value="Slt70-like"/>
    <property type="match status" value="1"/>
</dbReference>
<dbReference type="Proteomes" id="UP001057522">
    <property type="component" value="Unassembled WGS sequence"/>
</dbReference>
<dbReference type="Gene3D" id="1.10.530.10">
    <property type="match status" value="1"/>
</dbReference>
<sequence length="541" mass="63384">MKVLFLLFSFLFYASANSQNLTLDYLKDQPKGISRDFYIWLFLQQDINPKEATEAYNLALRKNAKLFGLYYKKGDNKILSKETICQQMELQKLIKQDSQCIAYGLTLQKAEKLEPKTLLQLSQKLQKTDQILATQLKILASQNPFNELIKTNVEVYSSFYFGVSSYYRKRFLNAALPKRVLLDYISQKHPPFMRLIRLAILNPDMKVFSHSLTQISPKETLLFLDDESAFYLGLNAIRNHNNIDSLSFFIHSLENARYSFEKNRGLFWAYLASKDSSYLQELSQSKSMDLYTLAALELTNNKPQFEILYDIQTSNTLAKWDIKDPFEWEKIRDSYKNQTPKDKEALLQKVNHLNTKPHFFWLNKQANKEYFLKPFPTIMKQFNNDTQALLYALGRQESLFIPTAISTSYALGVMQLMPFNVTAIAKQMGESEKITYQDMFDPAINIPYAEYFTRPLLKEFKHPLFISYAYNGGPGFTRRLLETKQLFKKDNPLDPWYSMEMIPYEETRKYGKKVLANYIIYQKSFGKEIDLQKTLQDTLIY</sequence>
<gene>
    <name evidence="4" type="ORF">NCR95_03790</name>
</gene>
<proteinExistence type="inferred from homology"/>